<evidence type="ECO:0000256" key="2">
    <source>
        <dbReference type="ARBA" id="ARBA00022723"/>
    </source>
</evidence>
<dbReference type="GO" id="GO:0009308">
    <property type="term" value="P:amine metabolic process"/>
    <property type="evidence" value="ECO:0007669"/>
    <property type="project" value="UniProtKB-UniRule"/>
</dbReference>
<dbReference type="EC" id="1.4.3.-" evidence="6"/>
<dbReference type="PANTHER" id="PTHR10638:SF20">
    <property type="entry name" value="AMINE OXIDASE"/>
    <property type="match status" value="1"/>
</dbReference>
<comment type="cofactor">
    <cofactor evidence="6">
        <name>Cu cation</name>
        <dbReference type="ChEBI" id="CHEBI:23378"/>
    </cofactor>
    <text evidence="6">Contains 1 topaquinone per subunit.</text>
</comment>
<dbReference type="EMBL" id="AGSI01000002">
    <property type="protein sequence ID" value="EIE26972.1"/>
    <property type="molecule type" value="Genomic_DNA"/>
</dbReference>
<reference evidence="11 12" key="1">
    <citation type="journal article" date="2012" name="Genome Biol.">
        <title>The genome of the polar eukaryotic microalga coccomyxa subellipsoidea reveals traits of cold adaptation.</title>
        <authorList>
            <person name="Blanc G."/>
            <person name="Agarkova I."/>
            <person name="Grimwood J."/>
            <person name="Kuo A."/>
            <person name="Brueggeman A."/>
            <person name="Dunigan D."/>
            <person name="Gurnon J."/>
            <person name="Ladunga I."/>
            <person name="Lindquist E."/>
            <person name="Lucas S."/>
            <person name="Pangilinan J."/>
            <person name="Proschold T."/>
            <person name="Salamov A."/>
            <person name="Schmutz J."/>
            <person name="Weeks D."/>
            <person name="Yamada T."/>
            <person name="Claverie J.M."/>
            <person name="Grigoriev I."/>
            <person name="Van Etten J."/>
            <person name="Lomsadze A."/>
            <person name="Borodovsky M."/>
        </authorList>
    </citation>
    <scope>NUCLEOTIDE SEQUENCE [LARGE SCALE GENOMIC DNA]</scope>
    <source>
        <strain evidence="11 12">C-169</strain>
    </source>
</reference>
<proteinExistence type="inferred from homology"/>
<feature type="domain" description="Copper amine oxidase N2-terminal" evidence="9">
    <location>
        <begin position="62"/>
        <end position="147"/>
    </location>
</feature>
<keyword evidence="4 6" id="KW-0560">Oxidoreductase</keyword>
<dbReference type="Gene3D" id="2.70.98.20">
    <property type="entry name" value="Copper amine oxidase, catalytic domain"/>
    <property type="match status" value="1"/>
</dbReference>
<dbReference type="InterPro" id="IPR036460">
    <property type="entry name" value="Cu_amine_oxidase_C_sf"/>
</dbReference>
<comment type="PTM">
    <text evidence="6">Topaquinone (TPQ) is generated by copper-dependent autoxidation of a specific tyrosyl residue.</text>
</comment>
<dbReference type="GO" id="GO:0005507">
    <property type="term" value="F:copper ion binding"/>
    <property type="evidence" value="ECO:0007669"/>
    <property type="project" value="InterPro"/>
</dbReference>
<dbReference type="KEGG" id="csl:COCSUDRAFT_46300"/>
<keyword evidence="3 6" id="KW-0801">TPQ</keyword>
<dbReference type="SUPFAM" id="SSF54416">
    <property type="entry name" value="Amine oxidase N-terminal region"/>
    <property type="match status" value="2"/>
</dbReference>
<feature type="domain" description="Copper amine oxidase N3-terminal" evidence="10">
    <location>
        <begin position="163"/>
        <end position="261"/>
    </location>
</feature>
<dbReference type="PRINTS" id="PR00766">
    <property type="entry name" value="CUDAOXIDASE"/>
</dbReference>
<dbReference type="SUPFAM" id="SSF49998">
    <property type="entry name" value="Amine oxidase catalytic domain"/>
    <property type="match status" value="1"/>
</dbReference>
<evidence type="ECO:0000256" key="4">
    <source>
        <dbReference type="ARBA" id="ARBA00023002"/>
    </source>
</evidence>
<dbReference type="Pfam" id="PF02727">
    <property type="entry name" value="Cu_amine_oxidN2"/>
    <property type="match status" value="1"/>
</dbReference>
<gene>
    <name evidence="11" type="ORF">COCSUDRAFT_46300</name>
</gene>
<name>I0Z8K3_COCSC</name>
<feature type="domain" description="Copper amine oxidase catalytic" evidence="8">
    <location>
        <begin position="322"/>
        <end position="508"/>
    </location>
</feature>
<evidence type="ECO:0000259" key="8">
    <source>
        <dbReference type="Pfam" id="PF01179"/>
    </source>
</evidence>
<dbReference type="GO" id="GO:0005886">
    <property type="term" value="C:plasma membrane"/>
    <property type="evidence" value="ECO:0007669"/>
    <property type="project" value="TreeGrafter"/>
</dbReference>
<evidence type="ECO:0000256" key="3">
    <source>
        <dbReference type="ARBA" id="ARBA00022772"/>
    </source>
</evidence>
<keyword evidence="2 6" id="KW-0479">Metal-binding</keyword>
<dbReference type="InterPro" id="IPR015802">
    <property type="entry name" value="Cu_amine_oxidase_N3"/>
</dbReference>
<sequence>MALVISDRKSLRREVGDFRNTTLYAERNTCPGFLDKGQAVLESDRVPSSAQPNLFEELTVPEMAAVRNYLFAQADLNLTRSDEATPASNVIYLMELQPPPKVPALAFLDSGGAVPAPPRQARVVVYLGYLEQPKVVEMTVGPLPAPTNYTILREVPWNTRPPNSAEYSAMDAVIQAASAQLEQFMTQSFAGFKYYNCEFPRCLLWGDTTPRGVTNDQRQTWIWFMRFTDGYYLKPIGLEFLVDHRGNDPSKWAVTQIFYNGQVFGNTTELNTAFADTTSGLNRQQLRQPLPGEINYASLKRQPGPGRPEPRGNAAPQAGSRQYEPSGKRYSIDRNAVSYMGWTFQVSIRPSGGIRIWDVRFGGERIAYEIALQEAMISYGGATPSQSVTQSYDTANGLGSGFHELVHGVDCPFHASYLDSAAFVDRDSPLLHPQSICVWEQDSGRPLWRHYTQEFAAKGSFIQYGGVADHALVVRGITTVYNTDYMTDFVFHLDGSIKARQNQSAEVSSGVFFSDLSMLSRAVSVGLSGYVLAAPWSGATGNYSYPLYADMGASVQDHFLNWKVDLDIKGTENSMRQDFIEIEERPLPWSVAGANGPVNGTAAPVTVQKRLRRVLPETEEDASLSLSSSRQVMSAVISERSVNKWGTPQGYQIQVDSSISQLYPDSWQAAQAGSWSRYQIATTVRRDNESSSSSIYAAAHPGVPPQPVNFSSYINGESVRNTDIVNWVTVGAYDVPTSESAPVTAVTGRELSFWLRPYNYFDRGAATDLYGIVVMSPTNYTRRAQPKYETYGVATDFSCVPSKNAAPFNRTEFSAYV</sequence>
<accession>I0Z8K3</accession>
<dbReference type="InterPro" id="IPR015798">
    <property type="entry name" value="Cu_amine_oxidase_C"/>
</dbReference>
<organism evidence="11 12">
    <name type="scientific">Coccomyxa subellipsoidea (strain C-169)</name>
    <name type="common">Green microalga</name>
    <dbReference type="NCBI Taxonomy" id="574566"/>
    <lineage>
        <taxon>Eukaryota</taxon>
        <taxon>Viridiplantae</taxon>
        <taxon>Chlorophyta</taxon>
        <taxon>core chlorophytes</taxon>
        <taxon>Trebouxiophyceae</taxon>
        <taxon>Trebouxiophyceae incertae sedis</taxon>
        <taxon>Coccomyxaceae</taxon>
        <taxon>Coccomyxa</taxon>
        <taxon>Coccomyxa subellipsoidea</taxon>
    </lineage>
</organism>
<dbReference type="Pfam" id="PF02728">
    <property type="entry name" value="Cu_amine_oxidN3"/>
    <property type="match status" value="1"/>
</dbReference>
<dbReference type="InterPro" id="IPR000269">
    <property type="entry name" value="Cu_amine_oxidase"/>
</dbReference>
<dbReference type="GO" id="GO:0048038">
    <property type="term" value="F:quinone binding"/>
    <property type="evidence" value="ECO:0007669"/>
    <property type="project" value="InterPro"/>
</dbReference>
<dbReference type="PANTHER" id="PTHR10638">
    <property type="entry name" value="COPPER AMINE OXIDASE"/>
    <property type="match status" value="1"/>
</dbReference>
<dbReference type="GO" id="GO:0008131">
    <property type="term" value="F:primary methylamine oxidase activity"/>
    <property type="evidence" value="ECO:0007669"/>
    <property type="project" value="InterPro"/>
</dbReference>
<dbReference type="eggNOG" id="KOG1186">
    <property type="taxonomic scope" value="Eukaryota"/>
</dbReference>
<dbReference type="InterPro" id="IPR016182">
    <property type="entry name" value="Cu_amine_oxidase_N-reg"/>
</dbReference>
<comment type="similarity">
    <text evidence="1 6">Belongs to the copper/topaquinone oxidase family.</text>
</comment>
<comment type="caution">
    <text evidence="11">The sequence shown here is derived from an EMBL/GenBank/DDBJ whole genome shotgun (WGS) entry which is preliminary data.</text>
</comment>
<dbReference type="InterPro" id="IPR015800">
    <property type="entry name" value="Cu_amine_oxidase_N2"/>
</dbReference>
<protein>
    <recommendedName>
        <fullName evidence="6">Amine oxidase</fullName>
        <ecNumber evidence="6">1.4.3.-</ecNumber>
    </recommendedName>
</protein>
<evidence type="ECO:0000256" key="5">
    <source>
        <dbReference type="ARBA" id="ARBA00023008"/>
    </source>
</evidence>
<dbReference type="RefSeq" id="XP_005651516.1">
    <property type="nucleotide sequence ID" value="XM_005651459.1"/>
</dbReference>
<evidence type="ECO:0000313" key="12">
    <source>
        <dbReference type="Proteomes" id="UP000007264"/>
    </source>
</evidence>
<dbReference type="GeneID" id="17044981"/>
<dbReference type="Pfam" id="PF01179">
    <property type="entry name" value="Cu_amine_oxid"/>
    <property type="match status" value="2"/>
</dbReference>
<evidence type="ECO:0000259" key="10">
    <source>
        <dbReference type="Pfam" id="PF02728"/>
    </source>
</evidence>
<keyword evidence="12" id="KW-1185">Reference proteome</keyword>
<feature type="domain" description="Copper amine oxidase catalytic" evidence="8">
    <location>
        <begin position="523"/>
        <end position="764"/>
    </location>
</feature>
<evidence type="ECO:0000256" key="6">
    <source>
        <dbReference type="RuleBase" id="RU000672"/>
    </source>
</evidence>
<keyword evidence="5 6" id="KW-0186">Copper</keyword>
<evidence type="ECO:0000259" key="9">
    <source>
        <dbReference type="Pfam" id="PF02727"/>
    </source>
</evidence>
<dbReference type="STRING" id="574566.I0Z8K3"/>
<dbReference type="AlphaFoldDB" id="I0Z8K3"/>
<evidence type="ECO:0000256" key="7">
    <source>
        <dbReference type="SAM" id="MobiDB-lite"/>
    </source>
</evidence>
<dbReference type="Proteomes" id="UP000007264">
    <property type="component" value="Unassembled WGS sequence"/>
</dbReference>
<dbReference type="Gene3D" id="3.10.450.40">
    <property type="match status" value="2"/>
</dbReference>
<dbReference type="OrthoDB" id="5379943at2759"/>
<evidence type="ECO:0000313" key="11">
    <source>
        <dbReference type="EMBL" id="EIE26972.1"/>
    </source>
</evidence>
<feature type="region of interest" description="Disordered" evidence="7">
    <location>
        <begin position="297"/>
        <end position="327"/>
    </location>
</feature>
<evidence type="ECO:0000256" key="1">
    <source>
        <dbReference type="ARBA" id="ARBA00007983"/>
    </source>
</evidence>